<comment type="caution">
    <text evidence="2">The sequence shown here is derived from an EMBL/GenBank/DDBJ whole genome shotgun (WGS) entry which is preliminary data.</text>
</comment>
<proteinExistence type="predicted"/>
<evidence type="ECO:0000313" key="2">
    <source>
        <dbReference type="EMBL" id="CAI0390977.1"/>
    </source>
</evidence>
<organism evidence="2 3">
    <name type="scientific">Linum tenue</name>
    <dbReference type="NCBI Taxonomy" id="586396"/>
    <lineage>
        <taxon>Eukaryota</taxon>
        <taxon>Viridiplantae</taxon>
        <taxon>Streptophyta</taxon>
        <taxon>Embryophyta</taxon>
        <taxon>Tracheophyta</taxon>
        <taxon>Spermatophyta</taxon>
        <taxon>Magnoliopsida</taxon>
        <taxon>eudicotyledons</taxon>
        <taxon>Gunneridae</taxon>
        <taxon>Pentapetalae</taxon>
        <taxon>rosids</taxon>
        <taxon>fabids</taxon>
        <taxon>Malpighiales</taxon>
        <taxon>Linaceae</taxon>
        <taxon>Linum</taxon>
    </lineage>
</organism>
<name>A0AAV0I051_9ROSI</name>
<dbReference type="AlphaFoldDB" id="A0AAV0I051"/>
<accession>A0AAV0I051</accession>
<evidence type="ECO:0000256" key="1">
    <source>
        <dbReference type="SAM" id="MobiDB-lite"/>
    </source>
</evidence>
<gene>
    <name evidence="2" type="ORF">LITE_LOCUS6944</name>
</gene>
<dbReference type="Proteomes" id="UP001154282">
    <property type="component" value="Unassembled WGS sequence"/>
</dbReference>
<evidence type="ECO:0000313" key="3">
    <source>
        <dbReference type="Proteomes" id="UP001154282"/>
    </source>
</evidence>
<dbReference type="EMBL" id="CAMGYJ010000003">
    <property type="protein sequence ID" value="CAI0390977.1"/>
    <property type="molecule type" value="Genomic_DNA"/>
</dbReference>
<sequence length="22" mass="2320">MGGGDQGHHPEDQGLAGNLRHH</sequence>
<reference evidence="2" key="1">
    <citation type="submission" date="2022-08" db="EMBL/GenBank/DDBJ databases">
        <authorList>
            <person name="Gutierrez-Valencia J."/>
        </authorList>
    </citation>
    <scope>NUCLEOTIDE SEQUENCE</scope>
</reference>
<feature type="region of interest" description="Disordered" evidence="1">
    <location>
        <begin position="1"/>
        <end position="22"/>
    </location>
</feature>
<feature type="compositionally biased region" description="Basic and acidic residues" evidence="1">
    <location>
        <begin position="1"/>
        <end position="12"/>
    </location>
</feature>
<keyword evidence="3" id="KW-1185">Reference proteome</keyword>
<protein>
    <submittedName>
        <fullName evidence="2">Uncharacterized protein</fullName>
    </submittedName>
</protein>